<dbReference type="Proteomes" id="UP000321490">
    <property type="component" value="Unassembled WGS sequence"/>
</dbReference>
<feature type="transmembrane region" description="Helical" evidence="1">
    <location>
        <begin position="113"/>
        <end position="136"/>
    </location>
</feature>
<reference evidence="2 3" key="1">
    <citation type="submission" date="2019-07" db="EMBL/GenBank/DDBJ databases">
        <title>R&amp;d 2014.</title>
        <authorList>
            <person name="Klenk H.-P."/>
        </authorList>
    </citation>
    <scope>NUCLEOTIDE SEQUENCE [LARGE SCALE GENOMIC DNA]</scope>
    <source>
        <strain evidence="2 3">DSM 45764</strain>
    </source>
</reference>
<evidence type="ECO:0000313" key="2">
    <source>
        <dbReference type="EMBL" id="TWH75308.1"/>
    </source>
</evidence>
<evidence type="ECO:0000256" key="1">
    <source>
        <dbReference type="SAM" id="Phobius"/>
    </source>
</evidence>
<keyword evidence="1" id="KW-0472">Membrane</keyword>
<accession>A0A562IWE9</accession>
<keyword evidence="1" id="KW-0812">Transmembrane</keyword>
<feature type="transmembrane region" description="Helical" evidence="1">
    <location>
        <begin position="84"/>
        <end position="107"/>
    </location>
</feature>
<evidence type="ECO:0008006" key="4">
    <source>
        <dbReference type="Google" id="ProtNLM"/>
    </source>
</evidence>
<keyword evidence="1" id="KW-1133">Transmembrane helix</keyword>
<feature type="transmembrane region" description="Helical" evidence="1">
    <location>
        <begin position="187"/>
        <end position="207"/>
    </location>
</feature>
<feature type="transmembrane region" description="Helical" evidence="1">
    <location>
        <begin position="12"/>
        <end position="32"/>
    </location>
</feature>
<feature type="transmembrane region" description="Helical" evidence="1">
    <location>
        <begin position="148"/>
        <end position="167"/>
    </location>
</feature>
<evidence type="ECO:0000313" key="3">
    <source>
        <dbReference type="Proteomes" id="UP000321490"/>
    </source>
</evidence>
<protein>
    <recommendedName>
        <fullName evidence="4">FAR-17a/AIG1-like protein</fullName>
    </recommendedName>
</protein>
<keyword evidence="3" id="KW-1185">Reference proteome</keyword>
<dbReference type="EMBL" id="VLKF01000001">
    <property type="protein sequence ID" value="TWH75308.1"/>
    <property type="molecule type" value="Genomic_DNA"/>
</dbReference>
<sequence>MTDAVPSSRTPAARVWWAVLALVVAASVGTELVRALADTGSDAGVLARVVRFLSWFTIQSNLLVLAAALPLVRDPEHDGRIWRVVRLDALLGISVTGLVFAVVLAPTTHPQGLGWWTNAGTHYVVPVVAVVGWLVFGPRPRVSGATIVAALAWPLAWIAYTLAHGALTGWYPYGFLDAQALGYGTALRNLGVVVALAVAFLLVVGVLDRRLPATGGERVPVPSR</sequence>
<dbReference type="AlphaFoldDB" id="A0A562IWE9"/>
<name>A0A562IWE9_9ACTN</name>
<comment type="caution">
    <text evidence="2">The sequence shown here is derived from an EMBL/GenBank/DDBJ whole genome shotgun (WGS) entry which is preliminary data.</text>
</comment>
<proteinExistence type="predicted"/>
<organism evidence="2 3">
    <name type="scientific">Modestobacter roseus</name>
    <dbReference type="NCBI Taxonomy" id="1181884"/>
    <lineage>
        <taxon>Bacteria</taxon>
        <taxon>Bacillati</taxon>
        <taxon>Actinomycetota</taxon>
        <taxon>Actinomycetes</taxon>
        <taxon>Geodermatophilales</taxon>
        <taxon>Geodermatophilaceae</taxon>
        <taxon>Modestobacter</taxon>
    </lineage>
</organism>
<dbReference type="RefSeq" id="WP_208104158.1">
    <property type="nucleotide sequence ID" value="NZ_JABGDC010000058.1"/>
</dbReference>
<dbReference type="InterPro" id="IPR049713">
    <property type="entry name" value="Pr6Pr-like"/>
</dbReference>
<gene>
    <name evidence="2" type="ORF">JD78_03864</name>
</gene>
<feature type="transmembrane region" description="Helical" evidence="1">
    <location>
        <begin position="52"/>
        <end position="72"/>
    </location>
</feature>
<dbReference type="NCBIfam" id="NF038065">
    <property type="entry name" value="Pr6Pr"/>
    <property type="match status" value="1"/>
</dbReference>